<dbReference type="PaxDb" id="411460-RUMTOR_01321"/>
<gene>
    <name evidence="2" type="ORF">RUMTOR_01321</name>
</gene>
<sequence length="55" mass="6270">MDGIIKHKKTRNLRFNKVSRLSSAMRKKRLELSQDKLPLEPESSASAIPPLPLDK</sequence>
<evidence type="ECO:0000256" key="1">
    <source>
        <dbReference type="SAM" id="MobiDB-lite"/>
    </source>
</evidence>
<evidence type="ECO:0000313" key="3">
    <source>
        <dbReference type="Proteomes" id="UP000003577"/>
    </source>
</evidence>
<dbReference type="Proteomes" id="UP000003577">
    <property type="component" value="Unassembled WGS sequence"/>
</dbReference>
<reference evidence="2 3" key="2">
    <citation type="submission" date="2007-04" db="EMBL/GenBank/DDBJ databases">
        <title>Draft genome sequence of Ruminococcus torques (ATCC 27756).</title>
        <authorList>
            <person name="Sudarsanam P."/>
            <person name="Ley R."/>
            <person name="Guruge J."/>
            <person name="Turnbaugh P.J."/>
            <person name="Mahowald M."/>
            <person name="Liep D."/>
            <person name="Gordon J."/>
        </authorList>
    </citation>
    <scope>NUCLEOTIDE SEQUENCE [LARGE SCALE GENOMIC DNA]</scope>
    <source>
        <strain evidence="2 3">ATCC 27756</strain>
    </source>
</reference>
<protein>
    <submittedName>
        <fullName evidence="2">Uncharacterized protein</fullName>
    </submittedName>
</protein>
<accession>A5KM57</accession>
<feature type="region of interest" description="Disordered" evidence="1">
    <location>
        <begin position="31"/>
        <end position="55"/>
    </location>
</feature>
<comment type="caution">
    <text evidence="2">The sequence shown here is derived from an EMBL/GenBank/DDBJ whole genome shotgun (WGS) entry which is preliminary data.</text>
</comment>
<dbReference type="HOGENOM" id="CLU_3029709_0_0_9"/>
<proteinExistence type="predicted"/>
<dbReference type="AlphaFoldDB" id="A5KM57"/>
<name>A5KM57_9FIRM</name>
<organism evidence="2 3">
    <name type="scientific">[Ruminococcus] torques ATCC 27756</name>
    <dbReference type="NCBI Taxonomy" id="411460"/>
    <lineage>
        <taxon>Bacteria</taxon>
        <taxon>Bacillati</taxon>
        <taxon>Bacillota</taxon>
        <taxon>Clostridia</taxon>
        <taxon>Lachnospirales</taxon>
        <taxon>Lachnospiraceae</taxon>
        <taxon>Mediterraneibacter</taxon>
    </lineage>
</organism>
<dbReference type="EMBL" id="AAVP02000004">
    <property type="protein sequence ID" value="EDK24582.1"/>
    <property type="molecule type" value="Genomic_DNA"/>
</dbReference>
<reference evidence="2 3" key="1">
    <citation type="submission" date="2007-03" db="EMBL/GenBank/DDBJ databases">
        <authorList>
            <person name="Fulton L."/>
            <person name="Clifton S."/>
            <person name="Fulton B."/>
            <person name="Xu J."/>
            <person name="Minx P."/>
            <person name="Pepin K.H."/>
            <person name="Johnson M."/>
            <person name="Thiruvilangam P."/>
            <person name="Bhonagiri V."/>
            <person name="Nash W.E."/>
            <person name="Mardis E.R."/>
            <person name="Wilson R.K."/>
        </authorList>
    </citation>
    <scope>NUCLEOTIDE SEQUENCE [LARGE SCALE GENOMIC DNA]</scope>
    <source>
        <strain evidence="2 3">ATCC 27756</strain>
    </source>
</reference>
<evidence type="ECO:0000313" key="2">
    <source>
        <dbReference type="EMBL" id="EDK24582.1"/>
    </source>
</evidence>